<evidence type="ECO:0000313" key="5">
    <source>
        <dbReference type="Proteomes" id="UP000177515"/>
    </source>
</evidence>
<accession>A0ABN4TDW4</accession>
<evidence type="ECO:0000256" key="2">
    <source>
        <dbReference type="ARBA" id="ARBA00022801"/>
    </source>
</evidence>
<dbReference type="PANTHER" id="PTHR35527:SF2">
    <property type="entry name" value="HYDROLASE"/>
    <property type="match status" value="1"/>
</dbReference>
<dbReference type="SUPFAM" id="SSF56235">
    <property type="entry name" value="N-terminal nucleophile aminohydrolases (Ntn hydrolases)"/>
    <property type="match status" value="1"/>
</dbReference>
<comment type="similarity">
    <text evidence="1">Belongs to the peptidase C59 family.</text>
</comment>
<protein>
    <recommendedName>
        <fullName evidence="3">Choloylglycine hydrolase/NAAA C-terminal domain-containing protein</fullName>
    </recommendedName>
</protein>
<dbReference type="InterPro" id="IPR029055">
    <property type="entry name" value="Ntn_hydrolases_N"/>
</dbReference>
<dbReference type="PANTHER" id="PTHR35527">
    <property type="entry name" value="CHOLOYLGLYCINE HYDROLASE"/>
    <property type="match status" value="1"/>
</dbReference>
<gene>
    <name evidence="4" type="ORF">BKK80_05545</name>
</gene>
<dbReference type="CDD" id="cd01902">
    <property type="entry name" value="Ntn_CGH"/>
    <property type="match status" value="1"/>
</dbReference>
<dbReference type="InterPro" id="IPR029132">
    <property type="entry name" value="CBAH/NAAA_C"/>
</dbReference>
<sequence>MATLTGAPPSLACSRITYTGPDHMIVTGRSMDWMVPVHTNLWAFPAGTARDGAAVDHSLTWTSKYSSVIAAAYDAATTDGINEKGLVANLLYLGTADYGVRNKAQPGLSIAGWAQYVLDNFATVDEAVNALRAEPFQLVLPELPGGFKPALHLAISDATGDSAIFEYLSGKLVIHHGHQYAVMTNEPSYDQQLALNTYWQEIGGTAMLPGTERPADRFVRASYYLGEAPKTADPVLSVAAMFSIVRNVSVPMGAQRPGAPNVAPTLWRTVADHKNRIYYFEATTSPNVFWVSFDKVDIKPGGPAMRLPVDDGPVWAGDVAGSFKAADVFRFLPAKS</sequence>
<proteinExistence type="inferred from homology"/>
<evidence type="ECO:0000256" key="1">
    <source>
        <dbReference type="ARBA" id="ARBA00006625"/>
    </source>
</evidence>
<dbReference type="EMBL" id="CP017754">
    <property type="protein sequence ID" value="AOZ05332.1"/>
    <property type="molecule type" value="Genomic_DNA"/>
</dbReference>
<reference evidence="4 5" key="1">
    <citation type="submission" date="2016-10" db="EMBL/GenBank/DDBJ databases">
        <title>Complete genome sequences of three Cupriavidus strains isolated from various Malaysian environments.</title>
        <authorList>
            <person name="Abdullah A.A.-A."/>
            <person name="Shafie N.A.H."/>
            <person name="Lau N.S."/>
        </authorList>
    </citation>
    <scope>NUCLEOTIDE SEQUENCE [LARGE SCALE GENOMIC DNA]</scope>
    <source>
        <strain evidence="4 5">USMAA1020</strain>
    </source>
</reference>
<dbReference type="InterPro" id="IPR052193">
    <property type="entry name" value="Peptidase_C59"/>
</dbReference>
<organism evidence="4 5">
    <name type="scientific">Cupriavidus malaysiensis</name>
    <dbReference type="NCBI Taxonomy" id="367825"/>
    <lineage>
        <taxon>Bacteria</taxon>
        <taxon>Pseudomonadati</taxon>
        <taxon>Pseudomonadota</taxon>
        <taxon>Betaproteobacteria</taxon>
        <taxon>Burkholderiales</taxon>
        <taxon>Burkholderiaceae</taxon>
        <taxon>Cupriavidus</taxon>
    </lineage>
</organism>
<dbReference type="Pfam" id="PF02275">
    <property type="entry name" value="CBAH"/>
    <property type="match status" value="1"/>
</dbReference>
<keyword evidence="2" id="KW-0378">Hydrolase</keyword>
<feature type="domain" description="Choloylglycine hydrolase/NAAA C-terminal" evidence="3">
    <location>
        <begin position="13"/>
        <end position="298"/>
    </location>
</feature>
<keyword evidence="5" id="KW-1185">Reference proteome</keyword>
<dbReference type="Proteomes" id="UP000177515">
    <property type="component" value="Chromosome 1"/>
</dbReference>
<name>A0ABN4TDW4_9BURK</name>
<evidence type="ECO:0000259" key="3">
    <source>
        <dbReference type="Pfam" id="PF02275"/>
    </source>
</evidence>
<dbReference type="Gene3D" id="3.60.60.10">
    <property type="entry name" value="Penicillin V Acylase, Chain A"/>
    <property type="match status" value="1"/>
</dbReference>
<evidence type="ECO:0000313" key="4">
    <source>
        <dbReference type="EMBL" id="AOZ05332.1"/>
    </source>
</evidence>